<gene>
    <name evidence="3" type="ORF">CB5_LOCUS4734</name>
</gene>
<accession>A0A6V7NSF2</accession>
<organism evidence="3">
    <name type="scientific">Ananas comosus var. bracteatus</name>
    <name type="common">red pineapple</name>
    <dbReference type="NCBI Taxonomy" id="296719"/>
    <lineage>
        <taxon>Eukaryota</taxon>
        <taxon>Viridiplantae</taxon>
        <taxon>Streptophyta</taxon>
        <taxon>Embryophyta</taxon>
        <taxon>Tracheophyta</taxon>
        <taxon>Spermatophyta</taxon>
        <taxon>Magnoliopsida</taxon>
        <taxon>Liliopsida</taxon>
        <taxon>Poales</taxon>
        <taxon>Bromeliaceae</taxon>
        <taxon>Bromelioideae</taxon>
        <taxon>Ananas</taxon>
    </lineage>
</organism>
<sequence length="353" mass="39396">MRLVSVEPESQVSNELTLRLGSLLWKEGRGPLCSDSPLALYWSPDDLGLCVIEFRGSVLASFLFYSDENKQLILAILDNQNTRKVEECARNQAKLQHNLMYLAATADSQPPQASAMAQITHEVKECLADKVGGELLEVLGSNDDDEVAVAASGKGSSRERKVALIDDHQSGLLRVAFRGSTSGRVSREEGDGNNCYRLDRGSYKEALLTRLRSHLPAHTQSLSPKLPPIARGAFLTCLRCWKTGCRASNCGGKSARKVAEINRAAHHRGRVPLGKVYIPYTEEYLRRVELRRIGTSLSSCRNGSPATVLTKREILTLNCFWLRCFPWGNYRNARPHCAQFRAWIRLINLPFEI</sequence>
<dbReference type="InterPro" id="IPR007726">
    <property type="entry name" value="SS18_N"/>
</dbReference>
<protein>
    <recommendedName>
        <fullName evidence="2">SS18 N-terminal domain-containing protein</fullName>
    </recommendedName>
</protein>
<dbReference type="EMBL" id="LR862141">
    <property type="protein sequence ID" value="CAD1821523.1"/>
    <property type="molecule type" value="Genomic_DNA"/>
</dbReference>
<proteinExistence type="inferred from homology"/>
<name>A0A6V7NSF2_ANACO</name>
<reference evidence="3" key="1">
    <citation type="submission" date="2020-07" db="EMBL/GenBank/DDBJ databases">
        <authorList>
            <person name="Lin J."/>
        </authorList>
    </citation>
    <scope>NUCLEOTIDE SEQUENCE</scope>
</reference>
<dbReference type="AlphaFoldDB" id="A0A6V7NSF2"/>
<feature type="domain" description="SS18 N-terminal" evidence="2">
    <location>
        <begin position="67"/>
        <end position="110"/>
    </location>
</feature>
<comment type="similarity">
    <text evidence="1">Belongs to the SS18 family.</text>
</comment>
<evidence type="ECO:0000313" key="3">
    <source>
        <dbReference type="EMBL" id="CAD1821523.1"/>
    </source>
</evidence>
<dbReference type="Pfam" id="PF05030">
    <property type="entry name" value="SSXT"/>
    <property type="match status" value="1"/>
</dbReference>
<evidence type="ECO:0000256" key="1">
    <source>
        <dbReference type="ARBA" id="ARBA00007945"/>
    </source>
</evidence>
<evidence type="ECO:0000259" key="2">
    <source>
        <dbReference type="Pfam" id="PF05030"/>
    </source>
</evidence>